<dbReference type="InterPro" id="IPR052934">
    <property type="entry name" value="Methyl-DNA_Rec/Restrict_Enz"/>
</dbReference>
<feature type="compositionally biased region" description="Basic and acidic residues" evidence="1">
    <location>
        <begin position="970"/>
        <end position="982"/>
    </location>
</feature>
<proteinExistence type="predicted"/>
<keyword evidence="4" id="KW-1185">Reference proteome</keyword>
<dbReference type="Pfam" id="PF07728">
    <property type="entry name" value="AAA_5"/>
    <property type="match status" value="1"/>
</dbReference>
<dbReference type="SUPFAM" id="SSF52540">
    <property type="entry name" value="P-loop containing nucleoside triphosphate hydrolases"/>
    <property type="match status" value="1"/>
</dbReference>
<protein>
    <submittedName>
        <fullName evidence="3">Dynein-related subfamily AAA family protein</fullName>
    </submittedName>
</protein>
<reference evidence="3 4" key="1">
    <citation type="submission" date="2019-06" db="EMBL/GenBank/DDBJ databases">
        <title>Sequencing the genomes of 1000 actinobacteria strains.</title>
        <authorList>
            <person name="Klenk H.-P."/>
        </authorList>
    </citation>
    <scope>NUCLEOTIDE SEQUENCE [LARGE SCALE GENOMIC DNA]</scope>
    <source>
        <strain evidence="3 4">DSM 18082</strain>
    </source>
</reference>
<sequence>MTLDDPTYGAPAQIAASDATRTFARSAAGPVEAAARELARAWADGDSAFTPGTGVWTAEHAAELMEAFVGQPDMSGASFDDKLSKQLAAVSPGAVQLFAELYYLDLLPLSDYRGATKRSRIQSPLTMAGIDITLPRTLDAALDHGVMNGGVAFKTRRFWQLSYLVQCAASLLVLPTGERRELLGDPLAFRDFIDDHTTVNAPSQRFALLYLLFPSLYLPIAKGEHRAQIRTAFASLLSEPSNDHDVDLRAIYDALVSEAGGHVDLYQAPYREQWDPKALSSTTYQMDPWTRFMGWAAKVAIAHDLSATERAYKVDLARRLETVRSGLLSGDKDWAVQLREALTYGNLLDPFFRVAFFEGLEQHTEEIHQALRRFWRDEADPQLLTALQVELKPALPQGITPGNATALGAVLMMERDSAQFPPYRPTPVDKARALTEQPASGTSPAERYDDLLTICDEVLDRSADFGIELADRLDAQGLIWAVVSYPPPEVWPANERSAFVAWRGEAVADDPAGMTARAWLVRGNNINGNDMVPSWLDKGQVTLAASTLREVEEGIDRSELKVIVDEDYAHSSYSARAEWLDDFHNFLSRMSSGHLIATISDARLHVGRITGPATYIASDEGRAYLRREVAWVGSSEGVDYADLSPGLASRLRVPRNVLDLTQELPELEALVAAEGDAAPLPSPIQLTLPNATKELAGRLHVDRAWLQECIDLLQDRPQLIYYGPPGTGKTFIAQALAEHLAGDNVRLVQFHPAYSYEDFFEGYRPVPSGGFELRPGPMRKVVDAARENPDVPHVLIIDEINRGNLAKVFGELYFLLEYRDRNVDLLYAADDDQGFTLPRNVFVIGTMNTADRSIALVDAAMRRRFAFVPLHPAESPTSDVLRSWLASEGYPARVADLLDELNARIEDTDFQIGPSYFMRHAVHAPGGLDRTWRTAILPLLEEHHYGELSREQVASRYGLDAISGRVNGRRQTDEALERDEQVAVHATSDPD</sequence>
<dbReference type="EMBL" id="VFOQ01000001">
    <property type="protein sequence ID" value="TQL60967.1"/>
    <property type="molecule type" value="Genomic_DNA"/>
</dbReference>
<feature type="region of interest" description="Disordered" evidence="1">
    <location>
        <begin position="970"/>
        <end position="991"/>
    </location>
</feature>
<evidence type="ECO:0000256" key="1">
    <source>
        <dbReference type="SAM" id="MobiDB-lite"/>
    </source>
</evidence>
<dbReference type="PANTHER" id="PTHR37291:SF1">
    <property type="entry name" value="TYPE IV METHYL-DIRECTED RESTRICTION ENZYME ECOKMCRB SUBUNIT"/>
    <property type="match status" value="1"/>
</dbReference>
<dbReference type="InterPro" id="IPR027417">
    <property type="entry name" value="P-loop_NTPase"/>
</dbReference>
<dbReference type="InterPro" id="IPR003593">
    <property type="entry name" value="AAA+_ATPase"/>
</dbReference>
<organism evidence="3 4">
    <name type="scientific">Oryzihumus leptocrescens</name>
    <dbReference type="NCBI Taxonomy" id="297536"/>
    <lineage>
        <taxon>Bacteria</taxon>
        <taxon>Bacillati</taxon>
        <taxon>Actinomycetota</taxon>
        <taxon>Actinomycetes</taxon>
        <taxon>Micrococcales</taxon>
        <taxon>Intrasporangiaceae</taxon>
        <taxon>Oryzihumus</taxon>
    </lineage>
</organism>
<dbReference type="Gene3D" id="3.40.50.300">
    <property type="entry name" value="P-loop containing nucleotide triphosphate hydrolases"/>
    <property type="match status" value="1"/>
</dbReference>
<gene>
    <name evidence="3" type="ORF">FB474_2370</name>
</gene>
<dbReference type="PANTHER" id="PTHR37291">
    <property type="entry name" value="5-METHYLCYTOSINE-SPECIFIC RESTRICTION ENZYME B"/>
    <property type="match status" value="1"/>
</dbReference>
<dbReference type="RefSeq" id="WP_221632521.1">
    <property type="nucleotide sequence ID" value="NZ_BAAAKX010000007.1"/>
</dbReference>
<dbReference type="SMART" id="SM00382">
    <property type="entry name" value="AAA"/>
    <property type="match status" value="1"/>
</dbReference>
<dbReference type="GO" id="GO:0005524">
    <property type="term" value="F:ATP binding"/>
    <property type="evidence" value="ECO:0007669"/>
    <property type="project" value="InterPro"/>
</dbReference>
<dbReference type="AlphaFoldDB" id="A0A542ZKT2"/>
<dbReference type="CDD" id="cd00009">
    <property type="entry name" value="AAA"/>
    <property type="match status" value="1"/>
</dbReference>
<evidence type="ECO:0000313" key="4">
    <source>
        <dbReference type="Proteomes" id="UP000319514"/>
    </source>
</evidence>
<feature type="domain" description="AAA+ ATPase" evidence="2">
    <location>
        <begin position="716"/>
        <end position="871"/>
    </location>
</feature>
<evidence type="ECO:0000313" key="3">
    <source>
        <dbReference type="EMBL" id="TQL60967.1"/>
    </source>
</evidence>
<dbReference type="InterPro" id="IPR011704">
    <property type="entry name" value="ATPase_dyneun-rel_AAA"/>
</dbReference>
<dbReference type="Proteomes" id="UP000319514">
    <property type="component" value="Unassembled WGS sequence"/>
</dbReference>
<comment type="caution">
    <text evidence="3">The sequence shown here is derived from an EMBL/GenBank/DDBJ whole genome shotgun (WGS) entry which is preliminary data.</text>
</comment>
<evidence type="ECO:0000259" key="2">
    <source>
        <dbReference type="SMART" id="SM00382"/>
    </source>
</evidence>
<name>A0A542ZKT2_9MICO</name>
<accession>A0A542ZKT2</accession>
<dbReference type="GO" id="GO:0016887">
    <property type="term" value="F:ATP hydrolysis activity"/>
    <property type="evidence" value="ECO:0007669"/>
    <property type="project" value="InterPro"/>
</dbReference>